<dbReference type="AlphaFoldDB" id="A0A378L7Z8"/>
<reference evidence="1 3" key="1">
    <citation type="submission" date="2015-11" db="EMBL/GenBank/DDBJ databases">
        <title>Genomic analysis of 38 Legionella species identifies large and diverse effector repertoires.</title>
        <authorList>
            <person name="Burstein D."/>
            <person name="Amaro F."/>
            <person name="Zusman T."/>
            <person name="Lifshitz Z."/>
            <person name="Cohen O."/>
            <person name="Gilbert J.A."/>
            <person name="Pupko T."/>
            <person name="Shuman H.A."/>
            <person name="Segal G."/>
        </authorList>
    </citation>
    <scope>NUCLEOTIDE SEQUENCE [LARGE SCALE GENOMIC DNA]</scope>
    <source>
        <strain evidence="1 3">SC-18-C9</strain>
    </source>
</reference>
<proteinExistence type="predicted"/>
<dbReference type="Proteomes" id="UP000255110">
    <property type="component" value="Unassembled WGS sequence"/>
</dbReference>
<accession>A0A378L7Z8</accession>
<dbReference type="Proteomes" id="UP000054820">
    <property type="component" value="Unassembled WGS sequence"/>
</dbReference>
<dbReference type="EMBL" id="LNYZ01000013">
    <property type="protein sequence ID" value="KTD77527.1"/>
    <property type="molecule type" value="Genomic_DNA"/>
</dbReference>
<evidence type="ECO:0000313" key="3">
    <source>
        <dbReference type="Proteomes" id="UP000054820"/>
    </source>
</evidence>
<sequence length="149" mass="16939">MPSLYFKLEPKLQNIIDKYKIDIINDCGEYNRGADMVFFFLQPGADRSEIVCAIKNIMNDSRFVQIGTKSGRNAAGDALIAYAINRHMQLLEEKIEEETVNRSSAHHIKQKIEATPLKFFSKSNGMEVSEEYLTDENMAATFAHNKKGM</sequence>
<evidence type="ECO:0000313" key="1">
    <source>
        <dbReference type="EMBL" id="KTD77527.1"/>
    </source>
</evidence>
<reference evidence="2 4" key="2">
    <citation type="submission" date="2018-06" db="EMBL/GenBank/DDBJ databases">
        <authorList>
            <consortium name="Pathogen Informatics"/>
            <person name="Doyle S."/>
        </authorList>
    </citation>
    <scope>NUCLEOTIDE SEQUENCE [LARGE SCALE GENOMIC DNA]</scope>
    <source>
        <strain evidence="2 4">NCTC11991</strain>
    </source>
</reference>
<evidence type="ECO:0000313" key="2">
    <source>
        <dbReference type="EMBL" id="STY22837.1"/>
    </source>
</evidence>
<name>A0A378L7Z8_9GAMM</name>
<evidence type="ECO:0000313" key="4">
    <source>
        <dbReference type="Proteomes" id="UP000255110"/>
    </source>
</evidence>
<organism evidence="2 4">
    <name type="scientific">Legionella steigerwaltii</name>
    <dbReference type="NCBI Taxonomy" id="460"/>
    <lineage>
        <taxon>Bacteria</taxon>
        <taxon>Pseudomonadati</taxon>
        <taxon>Pseudomonadota</taxon>
        <taxon>Gammaproteobacteria</taxon>
        <taxon>Legionellales</taxon>
        <taxon>Legionellaceae</taxon>
        <taxon>Legionella</taxon>
    </lineage>
</organism>
<gene>
    <name evidence="1" type="ORF">Lstg_1884</name>
    <name evidence="2" type="ORF">NCTC11991_01437</name>
</gene>
<keyword evidence="3" id="KW-1185">Reference proteome</keyword>
<protein>
    <submittedName>
        <fullName evidence="2">Uncharacterized protein</fullName>
    </submittedName>
</protein>
<dbReference type="EMBL" id="UGOY01000001">
    <property type="protein sequence ID" value="STY22837.1"/>
    <property type="molecule type" value="Genomic_DNA"/>
</dbReference>
<dbReference type="RefSeq" id="WP_058477429.1">
    <property type="nucleotide sequence ID" value="NZ_CAAAIO010000001.1"/>
</dbReference>